<dbReference type="OrthoDB" id="2295621at2"/>
<dbReference type="EMBL" id="CP037940">
    <property type="protein sequence ID" value="QBO36602.1"/>
    <property type="molecule type" value="Genomic_DNA"/>
</dbReference>
<dbReference type="AlphaFoldDB" id="A0A4P6YV01"/>
<reference evidence="3" key="1">
    <citation type="submission" date="2019-03" db="EMBL/GenBank/DDBJ databases">
        <title>Weissella sp. 26KH-42 Genome sequencing.</title>
        <authorList>
            <person name="Heo J."/>
            <person name="Kim S.-J."/>
            <person name="Kim J.-S."/>
            <person name="Hong S.-B."/>
            <person name="Kwon S.-W."/>
        </authorList>
    </citation>
    <scope>NUCLEOTIDE SEQUENCE [LARGE SCALE GENOMIC DNA]</scope>
    <source>
        <strain evidence="3">26KH-42</strain>
    </source>
</reference>
<name>A0A4P6YV01_9LACO</name>
<feature type="signal peptide" evidence="1">
    <location>
        <begin position="1"/>
        <end position="26"/>
    </location>
</feature>
<evidence type="ECO:0000256" key="1">
    <source>
        <dbReference type="SAM" id="SignalP"/>
    </source>
</evidence>
<keyword evidence="1" id="KW-0732">Signal</keyword>
<gene>
    <name evidence="2" type="ORF">EQG49_09005</name>
</gene>
<dbReference type="RefSeq" id="WP_133363679.1">
    <property type="nucleotide sequence ID" value="NZ_CP037940.1"/>
</dbReference>
<protein>
    <recommendedName>
        <fullName evidence="4">Lipoprotein</fullName>
    </recommendedName>
</protein>
<proteinExistence type="predicted"/>
<evidence type="ECO:0000313" key="3">
    <source>
        <dbReference type="Proteomes" id="UP000292886"/>
    </source>
</evidence>
<evidence type="ECO:0008006" key="4">
    <source>
        <dbReference type="Google" id="ProtNLM"/>
    </source>
</evidence>
<dbReference type="Proteomes" id="UP000292886">
    <property type="component" value="Chromosome"/>
</dbReference>
<keyword evidence="3" id="KW-1185">Reference proteome</keyword>
<organism evidence="2 3">
    <name type="scientific">Periweissella cryptocerci</name>
    <dbReference type="NCBI Taxonomy" id="2506420"/>
    <lineage>
        <taxon>Bacteria</taxon>
        <taxon>Bacillati</taxon>
        <taxon>Bacillota</taxon>
        <taxon>Bacilli</taxon>
        <taxon>Lactobacillales</taxon>
        <taxon>Lactobacillaceae</taxon>
        <taxon>Periweissella</taxon>
    </lineage>
</organism>
<accession>A0A4P6YV01</accession>
<evidence type="ECO:0000313" key="2">
    <source>
        <dbReference type="EMBL" id="QBO36602.1"/>
    </source>
</evidence>
<feature type="chain" id="PRO_5020179216" description="Lipoprotein" evidence="1">
    <location>
        <begin position="27"/>
        <end position="325"/>
    </location>
</feature>
<sequence length="325" mass="37711">MKKFIMMLGLVTFVVTIALTTSACSASTGHSVHGVAGIVTRNTGEWKTLSKKKQKEISKPIPKKYRGTWYTWNVFKNRKERVQIKARSLEYAYRTKKGKYVALDRYQGNKLAAWTTKYGHLSVNYILKTKSGGKYKFFAENFTLNRTKQGVRVTLPTYWVDTINHNKKITVRKKMRKPLMGHNKMSKSFFDRKTFVSPYFEKEDIYYTMKFNKHMTQMLFDSQTIWSNSGANTNIDTDALSAGGDSSLYSKIKYISFKGNKITMIVDPPASMVNGYYRIQLERLSKKYFVVKKTPKIKEYYDGHRVYRTSSLFGVRFAASAFYKK</sequence>
<dbReference type="PROSITE" id="PS51257">
    <property type="entry name" value="PROKAR_LIPOPROTEIN"/>
    <property type="match status" value="1"/>
</dbReference>
<dbReference type="KEGG" id="wei:EQG49_09005"/>